<feature type="compositionally biased region" description="Basic and acidic residues" evidence="1">
    <location>
        <begin position="32"/>
        <end position="41"/>
    </location>
</feature>
<keyword evidence="3" id="KW-1185">Reference proteome</keyword>
<dbReference type="Proteomes" id="UP000830671">
    <property type="component" value="Chromosome 4"/>
</dbReference>
<organism evidence="2 3">
    <name type="scientific">Colletotrichum lupini</name>
    <dbReference type="NCBI Taxonomy" id="145971"/>
    <lineage>
        <taxon>Eukaryota</taxon>
        <taxon>Fungi</taxon>
        <taxon>Dikarya</taxon>
        <taxon>Ascomycota</taxon>
        <taxon>Pezizomycotina</taxon>
        <taxon>Sordariomycetes</taxon>
        <taxon>Hypocreomycetidae</taxon>
        <taxon>Glomerellales</taxon>
        <taxon>Glomerellaceae</taxon>
        <taxon>Colletotrichum</taxon>
        <taxon>Colletotrichum acutatum species complex</taxon>
    </lineage>
</organism>
<dbReference type="KEGG" id="clup:CLUP02_07842"/>
<dbReference type="GeneID" id="73341844"/>
<reference evidence="2" key="1">
    <citation type="journal article" date="2021" name="Mol. Plant Microbe Interact.">
        <title>Complete Genome Sequence of the Plant-Pathogenic Fungus Colletotrichum lupini.</title>
        <authorList>
            <person name="Baroncelli R."/>
            <person name="Pensec F."/>
            <person name="Da Lio D."/>
            <person name="Boufleur T."/>
            <person name="Vicente I."/>
            <person name="Sarrocco S."/>
            <person name="Picot A."/>
            <person name="Baraldi E."/>
            <person name="Sukno S."/>
            <person name="Thon M."/>
            <person name="Le Floch G."/>
        </authorList>
    </citation>
    <scope>NUCLEOTIDE SEQUENCE</scope>
    <source>
        <strain evidence="2">IMI 504893</strain>
    </source>
</reference>
<feature type="region of interest" description="Disordered" evidence="1">
    <location>
        <begin position="1"/>
        <end position="41"/>
    </location>
</feature>
<sequence length="100" mass="10756">MANAPPSSSGDGRKTGAELYTSWNDGTNTPKIGRDGNGKEGRWETFQDARLRSRRAAVWRAIGTAFFEGEKLRQTPLIMIACFGVDDTTVTEGSVAADCG</sequence>
<feature type="compositionally biased region" description="Polar residues" evidence="1">
    <location>
        <begin position="1"/>
        <end position="10"/>
    </location>
</feature>
<proteinExistence type="predicted"/>
<feature type="compositionally biased region" description="Polar residues" evidence="1">
    <location>
        <begin position="21"/>
        <end position="30"/>
    </location>
</feature>
<protein>
    <submittedName>
        <fullName evidence="2">Uncharacterized protein</fullName>
    </submittedName>
</protein>
<name>A0A9Q8SRR9_9PEZI</name>
<evidence type="ECO:0000256" key="1">
    <source>
        <dbReference type="SAM" id="MobiDB-lite"/>
    </source>
</evidence>
<accession>A0A9Q8SRR9</accession>
<evidence type="ECO:0000313" key="2">
    <source>
        <dbReference type="EMBL" id="UQC82354.1"/>
    </source>
</evidence>
<gene>
    <name evidence="2" type="ORF">CLUP02_07842</name>
</gene>
<dbReference type="AlphaFoldDB" id="A0A9Q8SRR9"/>
<dbReference type="EMBL" id="CP019476">
    <property type="protein sequence ID" value="UQC82354.1"/>
    <property type="molecule type" value="Genomic_DNA"/>
</dbReference>
<dbReference type="RefSeq" id="XP_049143977.1">
    <property type="nucleotide sequence ID" value="XM_049286834.1"/>
</dbReference>
<evidence type="ECO:0000313" key="3">
    <source>
        <dbReference type="Proteomes" id="UP000830671"/>
    </source>
</evidence>